<dbReference type="Gene3D" id="3.30.200.20">
    <property type="entry name" value="Phosphorylase Kinase, domain 1"/>
    <property type="match status" value="1"/>
</dbReference>
<evidence type="ECO:0000256" key="4">
    <source>
        <dbReference type="ARBA" id="ARBA00022741"/>
    </source>
</evidence>
<keyword evidence="6 7" id="KW-0067">ATP-binding</keyword>
<evidence type="ECO:0000256" key="1">
    <source>
        <dbReference type="ARBA" id="ARBA00012513"/>
    </source>
</evidence>
<dbReference type="InterPro" id="IPR011009">
    <property type="entry name" value="Kinase-like_dom_sf"/>
</dbReference>
<protein>
    <recommendedName>
        <fullName evidence="1">non-specific serine/threonine protein kinase</fullName>
        <ecNumber evidence="1">2.7.11.1</ecNumber>
    </recommendedName>
</protein>
<reference evidence="9" key="1">
    <citation type="journal article" date="2013" name="Science">
        <title>Comparative analysis of bat genomes provides insight into the evolution of flight and immunity.</title>
        <authorList>
            <person name="Zhang G."/>
            <person name="Cowled C."/>
            <person name="Shi Z."/>
            <person name="Huang Z."/>
            <person name="Bishop-Lilly K.A."/>
            <person name="Fang X."/>
            <person name="Wynne J.W."/>
            <person name="Xiong Z."/>
            <person name="Baker M.L."/>
            <person name="Zhao W."/>
            <person name="Tachedjian M."/>
            <person name="Zhu Y."/>
            <person name="Zhou P."/>
            <person name="Jiang X."/>
            <person name="Ng J."/>
            <person name="Yang L."/>
            <person name="Wu L."/>
            <person name="Xiao J."/>
            <person name="Feng Y."/>
            <person name="Chen Y."/>
            <person name="Sun X."/>
            <person name="Zhang Y."/>
            <person name="Marsh G.A."/>
            <person name="Crameri G."/>
            <person name="Broder C.C."/>
            <person name="Frey K.G."/>
            <person name="Wang L.F."/>
            <person name="Wang J."/>
        </authorList>
    </citation>
    <scope>NUCLEOTIDE SEQUENCE [LARGE SCALE GENOMIC DNA]</scope>
</reference>
<dbReference type="Proteomes" id="UP000010556">
    <property type="component" value="Unassembled WGS sequence"/>
</dbReference>
<name>L5LXN1_MYODS</name>
<dbReference type="GO" id="GO:0015459">
    <property type="term" value="F:potassium channel regulator activity"/>
    <property type="evidence" value="ECO:0007669"/>
    <property type="project" value="TreeGrafter"/>
</dbReference>
<organism evidence="8 9">
    <name type="scientific">Myotis davidii</name>
    <name type="common">David's myotis</name>
    <dbReference type="NCBI Taxonomy" id="225400"/>
    <lineage>
        <taxon>Eukaryota</taxon>
        <taxon>Metazoa</taxon>
        <taxon>Chordata</taxon>
        <taxon>Craniata</taxon>
        <taxon>Vertebrata</taxon>
        <taxon>Euteleostomi</taxon>
        <taxon>Mammalia</taxon>
        <taxon>Eutheria</taxon>
        <taxon>Laurasiatheria</taxon>
        <taxon>Chiroptera</taxon>
        <taxon>Yangochiroptera</taxon>
        <taxon>Vespertilionidae</taxon>
        <taxon>Myotis</taxon>
    </lineage>
</organism>
<dbReference type="GO" id="GO:0035556">
    <property type="term" value="P:intracellular signal transduction"/>
    <property type="evidence" value="ECO:0007669"/>
    <property type="project" value="TreeGrafter"/>
</dbReference>
<evidence type="ECO:0000313" key="9">
    <source>
        <dbReference type="Proteomes" id="UP000010556"/>
    </source>
</evidence>
<keyword evidence="3" id="KW-0808">Transferase</keyword>
<dbReference type="GO" id="GO:0004674">
    <property type="term" value="F:protein serine/threonine kinase activity"/>
    <property type="evidence" value="ECO:0007669"/>
    <property type="project" value="UniProtKB-KW"/>
</dbReference>
<dbReference type="InterPro" id="IPR017441">
    <property type="entry name" value="Protein_kinase_ATP_BS"/>
</dbReference>
<evidence type="ECO:0000256" key="5">
    <source>
        <dbReference type="ARBA" id="ARBA00022777"/>
    </source>
</evidence>
<dbReference type="GO" id="GO:0005524">
    <property type="term" value="F:ATP binding"/>
    <property type="evidence" value="ECO:0007669"/>
    <property type="project" value="UniProtKB-UniRule"/>
</dbReference>
<keyword evidence="2" id="KW-0723">Serine/threonine-protein kinase</keyword>
<dbReference type="PROSITE" id="PS00107">
    <property type="entry name" value="PROTEIN_KINASE_ATP"/>
    <property type="match status" value="1"/>
</dbReference>
<evidence type="ECO:0000256" key="2">
    <source>
        <dbReference type="ARBA" id="ARBA00022527"/>
    </source>
</evidence>
<dbReference type="SUPFAM" id="SSF56112">
    <property type="entry name" value="Protein kinase-like (PK-like)"/>
    <property type="match status" value="1"/>
</dbReference>
<dbReference type="PANTHER" id="PTHR24356">
    <property type="entry name" value="SERINE/THREONINE-PROTEIN KINASE"/>
    <property type="match status" value="1"/>
</dbReference>
<dbReference type="AlphaFoldDB" id="L5LXN1"/>
<proteinExistence type="predicted"/>
<dbReference type="EMBL" id="KB107231">
    <property type="protein sequence ID" value="ELK30223.1"/>
    <property type="molecule type" value="Genomic_DNA"/>
</dbReference>
<gene>
    <name evidence="8" type="ORF">MDA_GLEAN10017204</name>
</gene>
<dbReference type="EC" id="2.7.11.1" evidence="1"/>
<keyword evidence="9" id="KW-1185">Reference proteome</keyword>
<feature type="binding site" evidence="7">
    <location>
        <position position="55"/>
    </location>
    <ligand>
        <name>ATP</name>
        <dbReference type="ChEBI" id="CHEBI:30616"/>
    </ligand>
</feature>
<accession>L5LXN1</accession>
<dbReference type="PANTHER" id="PTHR24356:SF197">
    <property type="entry name" value="SERINE_THREONINE-PROTEIN KINASE SGK2"/>
    <property type="match status" value="1"/>
</dbReference>
<keyword evidence="4 7" id="KW-0547">Nucleotide-binding</keyword>
<keyword evidence="5 8" id="KW-0418">Kinase</keyword>
<dbReference type="InterPro" id="IPR050236">
    <property type="entry name" value="Ser_Thr_kinase_AGC"/>
</dbReference>
<evidence type="ECO:0000256" key="7">
    <source>
        <dbReference type="PROSITE-ProRule" id="PRU10141"/>
    </source>
</evidence>
<evidence type="ECO:0000256" key="3">
    <source>
        <dbReference type="ARBA" id="ARBA00022679"/>
    </source>
</evidence>
<evidence type="ECO:0000256" key="6">
    <source>
        <dbReference type="ARBA" id="ARBA00022840"/>
    </source>
</evidence>
<evidence type="ECO:0000313" key="8">
    <source>
        <dbReference type="EMBL" id="ELK30223.1"/>
    </source>
</evidence>
<sequence>MLTHVLPSSPSARPTDFDFLKVIGKGNYGKVLLAKRKSDGMFYAVKVLQKKFILKNKEVPELRHKHFLSYSSTPRLGGLPQMGPNCEGSMGWVQRGSEQGASWCQDAYHSRGRQANHVSHRLQEEPVPALCLPPMKSGSHSGQSFALPGCPPPHLCRVG</sequence>